<evidence type="ECO:0000313" key="6">
    <source>
        <dbReference type="EMBL" id="MBS8122533.1"/>
    </source>
</evidence>
<protein>
    <recommendedName>
        <fullName evidence="4">Large ribosomal subunit protein bL27</fullName>
    </recommendedName>
    <alternativeName>
        <fullName evidence="5">50S ribosomal protein L27</fullName>
    </alternativeName>
</protein>
<dbReference type="Proteomes" id="UP000680365">
    <property type="component" value="Unassembled WGS sequence"/>
</dbReference>
<dbReference type="RefSeq" id="WP_213349941.1">
    <property type="nucleotide sequence ID" value="NZ_JAEDAM010000101.1"/>
</dbReference>
<dbReference type="InterPro" id="IPR001684">
    <property type="entry name" value="Ribosomal_bL27"/>
</dbReference>
<dbReference type="Gene3D" id="2.40.50.100">
    <property type="match status" value="1"/>
</dbReference>
<dbReference type="PANTHER" id="PTHR15893:SF0">
    <property type="entry name" value="LARGE RIBOSOMAL SUBUNIT PROTEIN BL27M"/>
    <property type="match status" value="1"/>
</dbReference>
<evidence type="ECO:0000256" key="3">
    <source>
        <dbReference type="ARBA" id="ARBA00023274"/>
    </source>
</evidence>
<evidence type="ECO:0000313" key="7">
    <source>
        <dbReference type="Proteomes" id="UP000680365"/>
    </source>
</evidence>
<name>A0ABS5QMW7_9BACT</name>
<keyword evidence="3" id="KW-0687">Ribonucleoprotein</keyword>
<keyword evidence="7" id="KW-1185">Reference proteome</keyword>
<evidence type="ECO:0000256" key="4">
    <source>
        <dbReference type="ARBA" id="ARBA00035175"/>
    </source>
</evidence>
<reference evidence="6 7" key="1">
    <citation type="journal article" date="2021" name="Nat. Commun.">
        <title>Reductive evolution and unique predatory mode in the CPR bacterium Vampirococcus lugosii.</title>
        <authorList>
            <person name="Moreira D."/>
            <person name="Zivanovic Y."/>
            <person name="Lopez-Archilla A.I."/>
            <person name="Iniesto M."/>
            <person name="Lopez-Garcia P."/>
        </authorList>
    </citation>
    <scope>NUCLEOTIDE SEQUENCE [LARGE SCALE GENOMIC DNA]</scope>
    <source>
        <strain evidence="6">Chiprana</strain>
    </source>
</reference>
<dbReference type="GO" id="GO:0005840">
    <property type="term" value="C:ribosome"/>
    <property type="evidence" value="ECO:0007669"/>
    <property type="project" value="UniProtKB-KW"/>
</dbReference>
<evidence type="ECO:0000256" key="1">
    <source>
        <dbReference type="ARBA" id="ARBA00010797"/>
    </source>
</evidence>
<comment type="caution">
    <text evidence="6">The sequence shown here is derived from an EMBL/GenBank/DDBJ whole genome shotgun (WGS) entry which is preliminary data.</text>
</comment>
<dbReference type="Pfam" id="PF01016">
    <property type="entry name" value="Ribosomal_L27"/>
    <property type="match status" value="1"/>
</dbReference>
<keyword evidence="2 6" id="KW-0689">Ribosomal protein</keyword>
<dbReference type="SUPFAM" id="SSF110324">
    <property type="entry name" value="Ribosomal L27 protein-like"/>
    <property type="match status" value="1"/>
</dbReference>
<dbReference type="PRINTS" id="PR00063">
    <property type="entry name" value="RIBOSOMALL27"/>
</dbReference>
<organism evidence="6 7">
    <name type="scientific">Candidatus Vampirococcus lugosii</name>
    <dbReference type="NCBI Taxonomy" id="2789015"/>
    <lineage>
        <taxon>Bacteria</taxon>
        <taxon>Candidatus Absconditibacteriota</taxon>
        <taxon>Vampirococcus</taxon>
    </lineage>
</organism>
<comment type="similarity">
    <text evidence="1">Belongs to the bacterial ribosomal protein bL27 family.</text>
</comment>
<evidence type="ECO:0000256" key="5">
    <source>
        <dbReference type="ARBA" id="ARBA00035477"/>
    </source>
</evidence>
<gene>
    <name evidence="6" type="ORF">VAMP_31433n88</name>
</gene>
<sequence length="92" mass="10295">MATKKAAGSAKNLRDSNPKYRGVKLFGGQVAKAGNVIIRQKGDKYKAGKNVYITNDFTVHAKIDGKVSFRKKKVERFDGKKYLKTFVDIVEN</sequence>
<dbReference type="PANTHER" id="PTHR15893">
    <property type="entry name" value="RIBOSOMAL PROTEIN L27"/>
    <property type="match status" value="1"/>
</dbReference>
<evidence type="ECO:0000256" key="2">
    <source>
        <dbReference type="ARBA" id="ARBA00022980"/>
    </source>
</evidence>
<proteinExistence type="inferred from homology"/>
<dbReference type="EMBL" id="JAEDAM010000101">
    <property type="protein sequence ID" value="MBS8122533.1"/>
    <property type="molecule type" value="Genomic_DNA"/>
</dbReference>
<accession>A0ABS5QMW7</accession>